<dbReference type="Proteomes" id="UP000268162">
    <property type="component" value="Unassembled WGS sequence"/>
</dbReference>
<feature type="transmembrane region" description="Helical" evidence="12">
    <location>
        <begin position="200"/>
        <end position="225"/>
    </location>
</feature>
<dbReference type="InterPro" id="IPR003929">
    <property type="entry name" value="K_chnl_BK_asu"/>
</dbReference>
<dbReference type="PANTHER" id="PTHR10027">
    <property type="entry name" value="CALCIUM-ACTIVATED POTASSIUM CHANNEL ALPHA CHAIN"/>
    <property type="match status" value="1"/>
</dbReference>
<evidence type="ECO:0000256" key="11">
    <source>
        <dbReference type="SAM" id="MobiDB-lite"/>
    </source>
</evidence>
<evidence type="ECO:0000256" key="10">
    <source>
        <dbReference type="ARBA" id="ARBA00023303"/>
    </source>
</evidence>
<keyword evidence="8" id="KW-0406">Ion transport</keyword>
<feature type="transmembrane region" description="Helical" evidence="12">
    <location>
        <begin position="98"/>
        <end position="117"/>
    </location>
</feature>
<feature type="region of interest" description="Disordered" evidence="11">
    <location>
        <begin position="1094"/>
        <end position="1141"/>
    </location>
</feature>
<organism evidence="15 16">
    <name type="scientific">Dimargaris cristalligena</name>
    <dbReference type="NCBI Taxonomy" id="215637"/>
    <lineage>
        <taxon>Eukaryota</taxon>
        <taxon>Fungi</taxon>
        <taxon>Fungi incertae sedis</taxon>
        <taxon>Zoopagomycota</taxon>
        <taxon>Kickxellomycotina</taxon>
        <taxon>Dimargaritomycetes</taxon>
        <taxon>Dimargaritales</taxon>
        <taxon>Dimargaritaceae</taxon>
        <taxon>Dimargaris</taxon>
    </lineage>
</organism>
<feature type="region of interest" description="Disordered" evidence="11">
    <location>
        <begin position="1154"/>
        <end position="1178"/>
    </location>
</feature>
<keyword evidence="3" id="KW-0633">Potassium transport</keyword>
<evidence type="ECO:0000256" key="4">
    <source>
        <dbReference type="ARBA" id="ARBA00022692"/>
    </source>
</evidence>
<dbReference type="InterPro" id="IPR047871">
    <property type="entry name" value="K_chnl_Slo-like"/>
</dbReference>
<feature type="compositionally biased region" description="Polar residues" evidence="11">
    <location>
        <begin position="1285"/>
        <end position="1294"/>
    </location>
</feature>
<feature type="domain" description="RCK N-terminal" evidence="14">
    <location>
        <begin position="306"/>
        <end position="419"/>
    </location>
</feature>
<keyword evidence="16" id="KW-1185">Reference proteome</keyword>
<feature type="region of interest" description="Disordered" evidence="11">
    <location>
        <begin position="1285"/>
        <end position="1437"/>
    </location>
</feature>
<dbReference type="InterPro" id="IPR003148">
    <property type="entry name" value="RCK_N"/>
</dbReference>
<dbReference type="GO" id="GO:0016020">
    <property type="term" value="C:membrane"/>
    <property type="evidence" value="ECO:0007669"/>
    <property type="project" value="UniProtKB-SubCell"/>
</dbReference>
<evidence type="ECO:0000256" key="6">
    <source>
        <dbReference type="ARBA" id="ARBA00022958"/>
    </source>
</evidence>
<protein>
    <submittedName>
        <fullName evidence="15">Uncharacterized protein</fullName>
    </submittedName>
</protein>
<feature type="region of interest" description="Disordered" evidence="11">
    <location>
        <begin position="1493"/>
        <end position="1651"/>
    </location>
</feature>
<feature type="compositionally biased region" description="Polar residues" evidence="11">
    <location>
        <begin position="1011"/>
        <end position="1041"/>
    </location>
</feature>
<feature type="transmembrane region" description="Helical" evidence="12">
    <location>
        <begin position="67"/>
        <end position="86"/>
    </location>
</feature>
<feature type="compositionally biased region" description="Low complexity" evidence="11">
    <location>
        <begin position="1054"/>
        <end position="1079"/>
    </location>
</feature>
<feature type="transmembrane region" description="Helical" evidence="12">
    <location>
        <begin position="129"/>
        <end position="150"/>
    </location>
</feature>
<evidence type="ECO:0000256" key="2">
    <source>
        <dbReference type="ARBA" id="ARBA00022448"/>
    </source>
</evidence>
<dbReference type="SUPFAM" id="SSF81324">
    <property type="entry name" value="Voltage-gated potassium channels"/>
    <property type="match status" value="1"/>
</dbReference>
<keyword evidence="7 12" id="KW-1133">Transmembrane helix</keyword>
<keyword evidence="2" id="KW-0813">Transport</keyword>
<keyword evidence="4 12" id="KW-0812">Transmembrane</keyword>
<reference evidence="16" key="1">
    <citation type="journal article" date="2018" name="Nat. Microbiol.">
        <title>Leveraging single-cell genomics to expand the fungal tree of life.</title>
        <authorList>
            <person name="Ahrendt S.R."/>
            <person name="Quandt C.A."/>
            <person name="Ciobanu D."/>
            <person name="Clum A."/>
            <person name="Salamov A."/>
            <person name="Andreopoulos B."/>
            <person name="Cheng J.F."/>
            <person name="Woyke T."/>
            <person name="Pelin A."/>
            <person name="Henrissat B."/>
            <person name="Reynolds N.K."/>
            <person name="Benny G.L."/>
            <person name="Smith M.E."/>
            <person name="James T.Y."/>
            <person name="Grigoriev I.V."/>
        </authorList>
    </citation>
    <scope>NUCLEOTIDE SEQUENCE [LARGE SCALE GENOMIC DNA]</scope>
    <source>
        <strain evidence="16">RSA 468</strain>
    </source>
</reference>
<dbReference type="Pfam" id="PF03493">
    <property type="entry name" value="BK_channel_a"/>
    <property type="match status" value="1"/>
</dbReference>
<feature type="compositionally biased region" description="Polar residues" evidence="11">
    <location>
        <begin position="1420"/>
        <end position="1433"/>
    </location>
</feature>
<name>A0A4P9ZVD8_9FUNG</name>
<feature type="domain" description="RCK N-terminal" evidence="14">
    <location>
        <begin position="800"/>
        <end position="910"/>
    </location>
</feature>
<evidence type="ECO:0000259" key="14">
    <source>
        <dbReference type="Pfam" id="PF22614"/>
    </source>
</evidence>
<feature type="region of interest" description="Disordered" evidence="11">
    <location>
        <begin position="994"/>
        <end position="1079"/>
    </location>
</feature>
<feature type="transmembrane region" description="Helical" evidence="12">
    <location>
        <begin position="237"/>
        <end position="255"/>
    </location>
</feature>
<evidence type="ECO:0000256" key="3">
    <source>
        <dbReference type="ARBA" id="ARBA00022538"/>
    </source>
</evidence>
<evidence type="ECO:0000256" key="8">
    <source>
        <dbReference type="ARBA" id="ARBA00023065"/>
    </source>
</evidence>
<proteinExistence type="predicted"/>
<keyword evidence="6" id="KW-0630">Potassium</keyword>
<dbReference type="Pfam" id="PF22614">
    <property type="entry name" value="Slo-like_RCK"/>
    <property type="match status" value="2"/>
</dbReference>
<keyword evidence="10" id="KW-0407">Ion channel</keyword>
<keyword evidence="5" id="KW-0631">Potassium channel</keyword>
<evidence type="ECO:0000256" key="9">
    <source>
        <dbReference type="ARBA" id="ARBA00023136"/>
    </source>
</evidence>
<evidence type="ECO:0000256" key="1">
    <source>
        <dbReference type="ARBA" id="ARBA00004141"/>
    </source>
</evidence>
<dbReference type="Gene3D" id="3.40.50.720">
    <property type="entry name" value="NAD(P)-binding Rossmann-like Domain"/>
    <property type="match status" value="2"/>
</dbReference>
<evidence type="ECO:0000256" key="12">
    <source>
        <dbReference type="SAM" id="Phobius"/>
    </source>
</evidence>
<sequence>MASDIEKLQLPEVPNPGSAERPRPRAPSVDYRWDSRWSGSIWYRGLLRIQRVSFFLDHSRMGRVWDLFDTALNLVQVALFIGATTVVNSSAEPIPLPLYHRIPGLVITIALLVQFLIRHLLITGDYFTWYMLVTLFDTIPALAANCLSFVNDGFYNSYLSAGVLVIFYPVRFLRLQMSLTQLLTPGQSSIVRLSPFKRKVLLLVSNVAMTLLTVAAILHTLLHHFYSEEIQALAKEFNYFDAFFYCSVSITAGPADDVIPDLLVTRLVVMMILVLAALFLPGPIGDLVDLMRGISQYSSYTPDPRSNHVILCGSLDNMAISEFLLEFYNVDHGYRIMHTSVVIVHTDEPDDELEGLLNDPMYATRVQYYLGSPTSYSVLETVRAREAKAVFILTCKYSRRPRIDEDAETVMRALAISSYTSIPLYEAAARHELDPWRYLPPEWPGGNRSPLIGPSSRAPQSQVRIYAQIILPETETHFRNLHNTRILAVEEFRMGILAQSCATAGFSTLLHLLTTTVTDKAVHRTLRDLRSQVTPTELAWMSTYLEGATQEIYETKFPRSLVGQPYKTVAQILYRNYGVVLFAVGVCRRRPRNPHRESEFHEVYLNPNNHTIRPRDLAFVIAHSSEQVEAIGKYMKPTMSPSSLFSRVFAPAPDTMMGYEAVVPPPTSPMLAEPLMPVGNEIAPESLEAGDLLETETAPESEGILPAVLPFFTALRQQPPPPPTNITISPVLLPKAMPMALGEPESDPAAPIMVLSPNFEIRRKLDLKTRRAVKEGLNQRIRQRKRRILLQNNPFTKDLADHIVICDASSSFPRHIEYLVQSLKTAFSNDALPIVILCPSNPPRVQSLTLKDFQNVYVVEGTPLSSQDLARTYVERARGVIVLSNAKHYASATKRLIDSSAVLAEINIRSRRSIRRRPCFSVLEMVHRHNIKYLDGETPLKSTDPLASQLLQPSFASGNVFLPTMLDVMMCHSYFNPHILDVYKHLVFSNDHFTTPQPTTAPEMVQGREVTPSTTTYSIQLPPTQASVPPSTNGNPDTTSRAVVVPPPLSAHTSSASFDSSSPSSSSLSPPGSDSGVDSKQLVRRVSTESIGPNVLLPNITEEPADISTVPVESRPSSKGRLTSPSSSAPTTRPRPRTNANLCYHPVSVHSSPYLRPTCPEIPSDGPSHTERDSLEPGEALPPELVQAQAEAGRPKRRISRGRIFLVSLPPAYIDVLKVYGELYLDLLEAHEAVAIGLYRSVARNYGTPFKCVFTNPPAGTALRVNDQVYVIAQQKPQWPLGSYNANTRRGSLQPNNPLNGPGGVPVGGGIPLSPLNPTAPNSQRTGGAKGIQRPTADDGMGPGQGHHKPTPPPPPPRPAHIPIFFAPPDLRIDGNRIPGPGPPGHVPRMDKLRQRFSRTRTGGSDFLPQPPRGKRPAHSTASQPDSNSQTLGLDTLFGSDSEISDYSTMASTSYSYSTLPSYAQPTVEKLRLADLDQIYRLNSLILEPLASHPQSVRTTDPRANRSTPGFTQGHRYESTGGGNTPLPLRSPPMQRPKPRPSPKYKPPAQSVYAKAMAPTDPTAKARYSERHRQFASIDPPPYPEFGRAGNVGSPRVASLQDGGNSPDSGRLRRSAADINSIRGSMYDVSDSESEADIRVDADVPPLRLGH</sequence>
<evidence type="ECO:0000256" key="7">
    <source>
        <dbReference type="ARBA" id="ARBA00022989"/>
    </source>
</evidence>
<evidence type="ECO:0000313" key="15">
    <source>
        <dbReference type="EMBL" id="RKP36802.1"/>
    </source>
</evidence>
<feature type="compositionally biased region" description="Pro residues" evidence="11">
    <location>
        <begin position="1351"/>
        <end position="1360"/>
    </location>
</feature>
<accession>A0A4P9ZVD8</accession>
<dbReference type="STRING" id="215637.A0A4P9ZVD8"/>
<dbReference type="PANTHER" id="PTHR10027:SF10">
    <property type="entry name" value="SLOWPOKE 2, ISOFORM D"/>
    <property type="match status" value="1"/>
</dbReference>
<gene>
    <name evidence="15" type="ORF">BJ085DRAFT_41599</name>
</gene>
<feature type="transmembrane region" description="Helical" evidence="12">
    <location>
        <begin position="267"/>
        <end position="284"/>
    </location>
</feature>
<comment type="subcellular location">
    <subcellularLocation>
        <location evidence="1">Membrane</location>
        <topology evidence="1">Multi-pass membrane protein</topology>
    </subcellularLocation>
</comment>
<dbReference type="GO" id="GO:0005267">
    <property type="term" value="F:potassium channel activity"/>
    <property type="evidence" value="ECO:0007669"/>
    <property type="project" value="UniProtKB-KW"/>
</dbReference>
<evidence type="ECO:0000259" key="13">
    <source>
        <dbReference type="Pfam" id="PF03493"/>
    </source>
</evidence>
<feature type="compositionally biased region" description="Low complexity" evidence="11">
    <location>
        <begin position="1121"/>
        <end position="1141"/>
    </location>
</feature>
<feature type="transmembrane region" description="Helical" evidence="12">
    <location>
        <begin position="156"/>
        <end position="173"/>
    </location>
</feature>
<dbReference type="EMBL" id="ML002592">
    <property type="protein sequence ID" value="RKP36802.1"/>
    <property type="molecule type" value="Genomic_DNA"/>
</dbReference>
<keyword evidence="9 12" id="KW-0472">Membrane</keyword>
<evidence type="ECO:0000313" key="16">
    <source>
        <dbReference type="Proteomes" id="UP000268162"/>
    </source>
</evidence>
<feature type="compositionally biased region" description="Polar residues" evidence="11">
    <location>
        <begin position="1317"/>
        <end position="1326"/>
    </location>
</feature>
<evidence type="ECO:0000256" key="5">
    <source>
        <dbReference type="ARBA" id="ARBA00022826"/>
    </source>
</evidence>
<feature type="domain" description="Calcium-activated potassium channel BK alpha subunit" evidence="13">
    <location>
        <begin position="486"/>
        <end position="584"/>
    </location>
</feature>
<feature type="compositionally biased region" description="Gly residues" evidence="11">
    <location>
        <begin position="1301"/>
        <end position="1311"/>
    </location>
</feature>